<feature type="transmembrane region" description="Helical" evidence="5">
    <location>
        <begin position="401"/>
        <end position="421"/>
    </location>
</feature>
<dbReference type="Pfam" id="PF07690">
    <property type="entry name" value="MFS_1"/>
    <property type="match status" value="1"/>
</dbReference>
<evidence type="ECO:0000256" key="3">
    <source>
        <dbReference type="ARBA" id="ARBA00022989"/>
    </source>
</evidence>
<name>A0A5B8U7S0_9ACTN</name>
<feature type="transmembrane region" description="Helical" evidence="5">
    <location>
        <begin position="189"/>
        <end position="209"/>
    </location>
</feature>
<protein>
    <submittedName>
        <fullName evidence="7">MFS transporter</fullName>
    </submittedName>
</protein>
<feature type="transmembrane region" description="Helical" evidence="5">
    <location>
        <begin position="311"/>
        <end position="334"/>
    </location>
</feature>
<feature type="transmembrane region" description="Helical" evidence="5">
    <location>
        <begin position="102"/>
        <end position="128"/>
    </location>
</feature>
<dbReference type="GO" id="GO:0022857">
    <property type="term" value="F:transmembrane transporter activity"/>
    <property type="evidence" value="ECO:0007669"/>
    <property type="project" value="InterPro"/>
</dbReference>
<keyword evidence="8" id="KW-1185">Reference proteome</keyword>
<feature type="transmembrane region" description="Helical" evidence="5">
    <location>
        <begin position="32"/>
        <end position="58"/>
    </location>
</feature>
<evidence type="ECO:0000256" key="1">
    <source>
        <dbReference type="ARBA" id="ARBA00004651"/>
    </source>
</evidence>
<feature type="transmembrane region" description="Helical" evidence="5">
    <location>
        <begin position="371"/>
        <end position="395"/>
    </location>
</feature>
<proteinExistence type="predicted"/>
<accession>A0A5B8U7S0</accession>
<sequence>MYQVQDSTALLRARRRYAVARRTGRPFVARTVLLLGLTSLFTDISSEMVSAVLPMYLVLFRGLDPLQFGVVNGIAQGGAALVRVVFGFAADRMGRYREMAGIGYGVSAVCRLGLLLAGSFGALGGVVLADRVGKGIRTAPRDAMIALSTEPAELGTAFGVHRAMDTCGAMLGPLVAFALLALAPREFHGIFLVSFCFALIGVAILALLVQDPARAPQERRPGVAPEPAAPPPSVRSASALLRGGPLGGLVLVAFVLGMATIGDAFLYLQLDARRHFDASLFPLLYVGTSAMYMVMAVPAGRLADRAGRGRVFAGGYLLLLAVYAALLSGAHTVLLVPATLVGLGLFYAMTDGVLAALGAAAVPSALRGTGLAVLGTATGVAQFGASIAFGALWMSAGAHDAFVIFSVALLAAIAVAAVVLLRRPAAGRAAAA</sequence>
<dbReference type="GO" id="GO:0005886">
    <property type="term" value="C:plasma membrane"/>
    <property type="evidence" value="ECO:0007669"/>
    <property type="project" value="UniProtKB-SubCell"/>
</dbReference>
<dbReference type="AlphaFoldDB" id="A0A5B8U7S0"/>
<evidence type="ECO:0000313" key="8">
    <source>
        <dbReference type="Proteomes" id="UP000321805"/>
    </source>
</evidence>
<keyword evidence="4 5" id="KW-0472">Membrane</keyword>
<keyword evidence="2 5" id="KW-0812">Transmembrane</keyword>
<keyword evidence="3 5" id="KW-1133">Transmembrane helix</keyword>
<feature type="transmembrane region" description="Helical" evidence="5">
    <location>
        <begin position="246"/>
        <end position="268"/>
    </location>
</feature>
<feature type="transmembrane region" description="Helical" evidence="5">
    <location>
        <begin position="340"/>
        <end position="359"/>
    </location>
</feature>
<dbReference type="SUPFAM" id="SSF103473">
    <property type="entry name" value="MFS general substrate transporter"/>
    <property type="match status" value="1"/>
</dbReference>
<dbReference type="Proteomes" id="UP000321805">
    <property type="component" value="Chromosome"/>
</dbReference>
<comment type="subcellular location">
    <subcellularLocation>
        <location evidence="1">Cell membrane</location>
        <topology evidence="1">Multi-pass membrane protein</topology>
    </subcellularLocation>
</comment>
<gene>
    <name evidence="7" type="ORF">FSW04_15545</name>
</gene>
<feature type="domain" description="Major facilitator superfamily (MFS) profile" evidence="6">
    <location>
        <begin position="31"/>
        <end position="424"/>
    </location>
</feature>
<evidence type="ECO:0000256" key="5">
    <source>
        <dbReference type="SAM" id="Phobius"/>
    </source>
</evidence>
<feature type="transmembrane region" description="Helical" evidence="5">
    <location>
        <begin position="280"/>
        <end position="299"/>
    </location>
</feature>
<dbReference type="Gene3D" id="1.20.1250.20">
    <property type="entry name" value="MFS general substrate transporter like domains"/>
    <property type="match status" value="1"/>
</dbReference>
<evidence type="ECO:0000256" key="4">
    <source>
        <dbReference type="ARBA" id="ARBA00023136"/>
    </source>
</evidence>
<dbReference type="InterPro" id="IPR020846">
    <property type="entry name" value="MFS_dom"/>
</dbReference>
<evidence type="ECO:0000259" key="6">
    <source>
        <dbReference type="PROSITE" id="PS50850"/>
    </source>
</evidence>
<feature type="transmembrane region" description="Helical" evidence="5">
    <location>
        <begin position="70"/>
        <end position="90"/>
    </location>
</feature>
<dbReference type="PANTHER" id="PTHR23518">
    <property type="entry name" value="C-METHYLTRANSFERASE"/>
    <property type="match status" value="1"/>
</dbReference>
<evidence type="ECO:0000256" key="2">
    <source>
        <dbReference type="ARBA" id="ARBA00022692"/>
    </source>
</evidence>
<dbReference type="OrthoDB" id="9803985at2"/>
<dbReference type="RefSeq" id="WP_146920839.1">
    <property type="nucleotide sequence ID" value="NZ_CP042430.1"/>
</dbReference>
<dbReference type="PROSITE" id="PS50850">
    <property type="entry name" value="MFS"/>
    <property type="match status" value="1"/>
</dbReference>
<dbReference type="InterPro" id="IPR011701">
    <property type="entry name" value="MFS"/>
</dbReference>
<reference evidence="7 8" key="1">
    <citation type="journal article" date="2018" name="J. Microbiol.">
        <title>Baekduia soli gen. nov., sp. nov., a novel bacterium isolated from the soil of Baekdu Mountain and proposal of a novel family name, Baekduiaceae fam. nov.</title>
        <authorList>
            <person name="An D.S."/>
            <person name="Siddiqi M.Z."/>
            <person name="Kim K.H."/>
            <person name="Yu H.S."/>
            <person name="Im W.T."/>
        </authorList>
    </citation>
    <scope>NUCLEOTIDE SEQUENCE [LARGE SCALE GENOMIC DNA]</scope>
    <source>
        <strain evidence="7 8">BR7-21</strain>
    </source>
</reference>
<organism evidence="7 8">
    <name type="scientific">Baekduia soli</name>
    <dbReference type="NCBI Taxonomy" id="496014"/>
    <lineage>
        <taxon>Bacteria</taxon>
        <taxon>Bacillati</taxon>
        <taxon>Actinomycetota</taxon>
        <taxon>Thermoleophilia</taxon>
        <taxon>Solirubrobacterales</taxon>
        <taxon>Baekduiaceae</taxon>
        <taxon>Baekduia</taxon>
    </lineage>
</organism>
<dbReference type="PANTHER" id="PTHR23518:SF2">
    <property type="entry name" value="MAJOR FACILITATOR SUPERFAMILY TRANSPORTER"/>
    <property type="match status" value="1"/>
</dbReference>
<dbReference type="EMBL" id="CP042430">
    <property type="protein sequence ID" value="QEC48848.1"/>
    <property type="molecule type" value="Genomic_DNA"/>
</dbReference>
<evidence type="ECO:0000313" key="7">
    <source>
        <dbReference type="EMBL" id="QEC48848.1"/>
    </source>
</evidence>
<dbReference type="KEGG" id="bsol:FSW04_15545"/>
<dbReference type="InterPro" id="IPR036259">
    <property type="entry name" value="MFS_trans_sf"/>
</dbReference>
<dbReference type="CDD" id="cd17370">
    <property type="entry name" value="MFS_MJ1317_like"/>
    <property type="match status" value="1"/>
</dbReference>